<dbReference type="EMBL" id="LOMY01000108">
    <property type="protein sequence ID" value="OCQ51675.1"/>
    <property type="molecule type" value="Genomic_DNA"/>
</dbReference>
<keyword evidence="2" id="KW-1185">Reference proteome</keyword>
<accession>A0A1C0U1B4</accession>
<proteinExistence type="predicted"/>
<organism evidence="1 2">
    <name type="scientific">Photorhabdus australis subsp. thailandensis</name>
    <dbReference type="NCBI Taxonomy" id="2805096"/>
    <lineage>
        <taxon>Bacteria</taxon>
        <taxon>Pseudomonadati</taxon>
        <taxon>Pseudomonadota</taxon>
        <taxon>Gammaproteobacteria</taxon>
        <taxon>Enterobacterales</taxon>
        <taxon>Morganellaceae</taxon>
        <taxon>Photorhabdus</taxon>
    </lineage>
</organism>
<reference evidence="1 2" key="1">
    <citation type="submission" date="2015-12" db="EMBL/GenBank/DDBJ databases">
        <title>Genome comparisons provide insights into the role of secondary metabolites in the pathogenic phase of the Photorhabdus life cycle.</title>
        <authorList>
            <person name="Tobias N.J."/>
            <person name="Mishra B."/>
            <person name="Gupta D.K."/>
            <person name="Thines M."/>
            <person name="Stinear T.P."/>
            <person name="Bode H.B."/>
        </authorList>
    </citation>
    <scope>NUCLEOTIDE SEQUENCE [LARGE SCALE GENOMIC DNA]</scope>
    <source>
        <strain evidence="1 2">PB68.1</strain>
    </source>
</reference>
<evidence type="ECO:0000313" key="1">
    <source>
        <dbReference type="EMBL" id="OCQ51675.1"/>
    </source>
</evidence>
<gene>
    <name evidence="1" type="ORF">Ppb6_03068</name>
</gene>
<comment type="caution">
    <text evidence="1">The sequence shown here is derived from an EMBL/GenBank/DDBJ whole genome shotgun (WGS) entry which is preliminary data.</text>
</comment>
<sequence>MLIDSVKPDAKTAMENKLQQVEALALGEPYVTRRRAAVTDVLYSACQTLS</sequence>
<dbReference type="RefSeq" id="WP_339374878.1">
    <property type="nucleotide sequence ID" value="NZ_CAWMQZ010000108.1"/>
</dbReference>
<dbReference type="Proteomes" id="UP000093476">
    <property type="component" value="Unassembled WGS sequence"/>
</dbReference>
<protein>
    <submittedName>
        <fullName evidence="1">Uncharacterized protein</fullName>
    </submittedName>
</protein>
<dbReference type="STRING" id="286156.Ppb6_03068"/>
<name>A0A1C0U1B4_9GAMM</name>
<dbReference type="AlphaFoldDB" id="A0A1C0U1B4"/>
<dbReference type="PATRIC" id="fig|286156.4.peg.3488"/>
<evidence type="ECO:0000313" key="2">
    <source>
        <dbReference type="Proteomes" id="UP000093476"/>
    </source>
</evidence>